<accession>A0A194QYY7</accession>
<feature type="domain" description="CHK kinase-like" evidence="1">
    <location>
        <begin position="125"/>
        <end position="312"/>
    </location>
</feature>
<reference evidence="2 3" key="1">
    <citation type="journal article" date="2015" name="Nat. Commun.">
        <title>Outbred genome sequencing and CRISPR/Cas9 gene editing in butterflies.</title>
        <authorList>
            <person name="Li X."/>
            <person name="Fan D."/>
            <person name="Zhang W."/>
            <person name="Liu G."/>
            <person name="Zhang L."/>
            <person name="Zhao L."/>
            <person name="Fang X."/>
            <person name="Chen L."/>
            <person name="Dong Y."/>
            <person name="Chen Y."/>
            <person name="Ding Y."/>
            <person name="Zhao R."/>
            <person name="Feng M."/>
            <person name="Zhu Y."/>
            <person name="Feng Y."/>
            <person name="Jiang X."/>
            <person name="Zhu D."/>
            <person name="Xiang H."/>
            <person name="Feng X."/>
            <person name="Li S."/>
            <person name="Wang J."/>
            <person name="Zhang G."/>
            <person name="Kronforst M.R."/>
            <person name="Wang W."/>
        </authorList>
    </citation>
    <scope>NUCLEOTIDE SEQUENCE [LARGE SCALE GENOMIC DNA]</scope>
    <source>
        <strain evidence="2">Ya'a_city_454_Pm</strain>
        <tissue evidence="2">Whole body</tissue>
    </source>
</reference>
<dbReference type="AlphaFoldDB" id="A0A194QYY7"/>
<dbReference type="InterPro" id="IPR011009">
    <property type="entry name" value="Kinase-like_dom_sf"/>
</dbReference>
<organism evidence="2 3">
    <name type="scientific">Papilio machaon</name>
    <name type="common">Old World swallowtail butterfly</name>
    <dbReference type="NCBI Taxonomy" id="76193"/>
    <lineage>
        <taxon>Eukaryota</taxon>
        <taxon>Metazoa</taxon>
        <taxon>Ecdysozoa</taxon>
        <taxon>Arthropoda</taxon>
        <taxon>Hexapoda</taxon>
        <taxon>Insecta</taxon>
        <taxon>Pterygota</taxon>
        <taxon>Neoptera</taxon>
        <taxon>Endopterygota</taxon>
        <taxon>Lepidoptera</taxon>
        <taxon>Glossata</taxon>
        <taxon>Ditrysia</taxon>
        <taxon>Papilionoidea</taxon>
        <taxon>Papilionidae</taxon>
        <taxon>Papilioninae</taxon>
        <taxon>Papilio</taxon>
    </lineage>
</organism>
<name>A0A194QYY7_PAPMA</name>
<keyword evidence="3" id="KW-1185">Reference proteome</keyword>
<dbReference type="InterPro" id="IPR015897">
    <property type="entry name" value="CHK_kinase-like"/>
</dbReference>
<dbReference type="Proteomes" id="UP000053240">
    <property type="component" value="Unassembled WGS sequence"/>
</dbReference>
<evidence type="ECO:0000259" key="1">
    <source>
        <dbReference type="SMART" id="SM00587"/>
    </source>
</evidence>
<protein>
    <recommendedName>
        <fullName evidence="1">CHK kinase-like domain-containing protein</fullName>
    </recommendedName>
</protein>
<dbReference type="Gene3D" id="3.90.1200.10">
    <property type="match status" value="1"/>
</dbReference>
<dbReference type="Pfam" id="PF02958">
    <property type="entry name" value="EcKL"/>
    <property type="match status" value="1"/>
</dbReference>
<sequence>MSELISLNYIATVVNNIAVACDLMEWSYLENSLDAKAQNYFGVLIPISLEGKINNENVSLKLMLKLAPTDDRYRVSGAVTAMFAREIYVYSKVFSKYQDLQKRLQSQYIIPKCYYLCKDYCKEALAIQNMCEIGYLPFIHCMFLDVDHLIVSLKSLAKFHALSFIMEFKESELFDEVKNICLPLSENTNKRYIDILIDRLEKALLKFDNTNYVPLLKNLKQNCSKYIEDVYSSSEKNCLCHGDIWKENILYKYEYNKPVSACLIDYQTTRMSSPAFDVLYLITSSADSKLRQEHFSSLIDIYHSTLLEFVKDANIKNVYSHRQLDKDLKIVGPACFIVANTALWLSSGLQQEGHVRSKKVLHTESEVAMAVDNYKAIIKDILDDFISYGYLPEVEVSS</sequence>
<evidence type="ECO:0000313" key="2">
    <source>
        <dbReference type="EMBL" id="KPJ10748.1"/>
    </source>
</evidence>
<dbReference type="InParanoid" id="A0A194QYY7"/>
<dbReference type="SUPFAM" id="SSF56112">
    <property type="entry name" value="Protein kinase-like (PK-like)"/>
    <property type="match status" value="1"/>
</dbReference>
<dbReference type="InterPro" id="IPR004119">
    <property type="entry name" value="EcKL"/>
</dbReference>
<dbReference type="PANTHER" id="PTHR11012:SF48">
    <property type="entry name" value="CHK KINASE-LIKE DOMAIN-CONTAINING PROTEIN-RELATED"/>
    <property type="match status" value="1"/>
</dbReference>
<proteinExistence type="predicted"/>
<dbReference type="PANTHER" id="PTHR11012">
    <property type="entry name" value="PROTEIN KINASE-LIKE DOMAIN-CONTAINING"/>
    <property type="match status" value="1"/>
</dbReference>
<dbReference type="OrthoDB" id="7634340at2759"/>
<evidence type="ECO:0000313" key="3">
    <source>
        <dbReference type="Proteomes" id="UP000053240"/>
    </source>
</evidence>
<dbReference type="KEGG" id="pmac:106715496"/>
<dbReference type="SMART" id="SM00587">
    <property type="entry name" value="CHK"/>
    <property type="match status" value="1"/>
</dbReference>
<gene>
    <name evidence="2" type="ORF">RR48_07754</name>
</gene>
<dbReference type="EMBL" id="KQ460930">
    <property type="protein sequence ID" value="KPJ10748.1"/>
    <property type="molecule type" value="Genomic_DNA"/>
</dbReference>